<keyword evidence="1" id="KW-0406">Ion transport</keyword>
<proteinExistence type="inferred from homology"/>
<dbReference type="InterPro" id="IPR032820">
    <property type="entry name" value="ATPase_put"/>
</dbReference>
<dbReference type="GO" id="GO:0045259">
    <property type="term" value="C:proton-transporting ATP synthase complex"/>
    <property type="evidence" value="ECO:0007669"/>
    <property type="project" value="UniProtKB-UniRule"/>
</dbReference>
<feature type="transmembrane region" description="Helical" evidence="2">
    <location>
        <begin position="74"/>
        <end position="95"/>
    </location>
</feature>
<accession>A0AAF1K575</accession>
<keyword evidence="1" id="KW-0813">Transport</keyword>
<comment type="function">
    <text evidence="1">A possible function for this protein is to guide the assembly of the membrane sector of the ATPase enzyme complex.</text>
</comment>
<dbReference type="EMBL" id="CP117255">
    <property type="protein sequence ID" value="WFR95945.1"/>
    <property type="molecule type" value="Genomic_DNA"/>
</dbReference>
<keyword evidence="1 2" id="KW-0472">Membrane</keyword>
<feature type="transmembrane region" description="Helical" evidence="2">
    <location>
        <begin position="50"/>
        <end position="68"/>
    </location>
</feature>
<dbReference type="AlphaFoldDB" id="A0AAF1K575"/>
<keyword evidence="2" id="KW-1133">Transmembrane helix</keyword>
<name>A0AAF1K575_9HYPH</name>
<comment type="similarity">
    <text evidence="1">Belongs to the bacterial AtpI family.</text>
</comment>
<evidence type="ECO:0000256" key="1">
    <source>
        <dbReference type="PIRNR" id="PIRNR032126"/>
    </source>
</evidence>
<reference evidence="4" key="2">
    <citation type="journal article" date="2023" name="MicrobiologyOpen">
        <title>Genomics of the tumorigenes clade of the family Rhizobiaceae and description of Rhizobium rhododendri sp. nov.</title>
        <authorList>
            <person name="Kuzmanovic N."/>
            <person name="diCenzo G.C."/>
            <person name="Bunk B."/>
            <person name="Sproeer C."/>
            <person name="Fruehling A."/>
            <person name="Neumann-Schaal M."/>
            <person name="Overmann J."/>
            <person name="Smalla K."/>
        </authorList>
    </citation>
    <scope>NUCLEOTIDE SEQUENCE [LARGE SCALE GENOMIC DNA]</scope>
    <source>
        <strain evidence="4">1078</strain>
    </source>
</reference>
<organism evidence="3 4">
    <name type="scientific">Rhizobium tumorigenes</name>
    <dbReference type="NCBI Taxonomy" id="2041385"/>
    <lineage>
        <taxon>Bacteria</taxon>
        <taxon>Pseudomonadati</taxon>
        <taxon>Pseudomonadota</taxon>
        <taxon>Alphaproteobacteria</taxon>
        <taxon>Hyphomicrobiales</taxon>
        <taxon>Rhizobiaceae</taxon>
        <taxon>Rhizobium/Agrobacterium group</taxon>
        <taxon>Rhizobium</taxon>
    </lineage>
</organism>
<evidence type="ECO:0000313" key="4">
    <source>
        <dbReference type="Proteomes" id="UP000249499"/>
    </source>
</evidence>
<sequence>MVGDQDEGLEKRRAQLGAELASKRAATGEAERGEARAQASRKGYAQALKLSSEFVSAIIVGALIGYFLDRLAGTGPWGMIIFLLLGFCAGVLNVLRMAGKVSTPTVGDSKSDRK</sequence>
<dbReference type="Proteomes" id="UP000249499">
    <property type="component" value="Chromosome"/>
</dbReference>
<gene>
    <name evidence="3" type="ORF">PR017_01995</name>
</gene>
<reference evidence="3 4" key="1">
    <citation type="journal article" date="2018" name="Sci. Rep.">
        <title>Rhizobium tumorigenes sp. nov., a novel plant tumorigenic bacterium isolated from cane gall tumors on thornless blackberry.</title>
        <authorList>
            <person name="Kuzmanovi N."/>
            <person name="Smalla K."/>
            <person name="Gronow S."/>
            <person name="PuBawska J."/>
        </authorList>
    </citation>
    <scope>NUCLEOTIDE SEQUENCE [LARGE SCALE GENOMIC DNA]</scope>
    <source>
        <strain evidence="3 4">1078</strain>
    </source>
</reference>
<evidence type="ECO:0000256" key="2">
    <source>
        <dbReference type="SAM" id="Phobius"/>
    </source>
</evidence>
<keyword evidence="2" id="KW-0812">Transmembrane</keyword>
<dbReference type="PIRSF" id="PIRSF032126">
    <property type="entry name" value="F0F1_ATP_synthase_subunit_I"/>
    <property type="match status" value="1"/>
</dbReference>
<dbReference type="InterPro" id="IPR016989">
    <property type="entry name" value="Atp1_alphaprobac"/>
</dbReference>
<dbReference type="GO" id="GO:1902600">
    <property type="term" value="P:proton transmembrane transport"/>
    <property type="evidence" value="ECO:0007669"/>
    <property type="project" value="UniProtKB-KW"/>
</dbReference>
<evidence type="ECO:0000313" key="3">
    <source>
        <dbReference type="EMBL" id="WFR95945.1"/>
    </source>
</evidence>
<keyword evidence="4" id="KW-1185">Reference proteome</keyword>
<dbReference type="RefSeq" id="WP_111217632.1">
    <property type="nucleotide sequence ID" value="NZ_CP117255.1"/>
</dbReference>
<keyword evidence="1" id="KW-0375">Hydrogen ion transport</keyword>
<protein>
    <recommendedName>
        <fullName evidence="1">ATP synthase protein I</fullName>
    </recommendedName>
</protein>
<dbReference type="KEGG" id="rtu:PR017_01995"/>
<dbReference type="Pfam" id="PF09527">
    <property type="entry name" value="ATPase_gene1"/>
    <property type="match status" value="1"/>
</dbReference>